<dbReference type="InterPro" id="IPR011989">
    <property type="entry name" value="ARM-like"/>
</dbReference>
<keyword evidence="1" id="KW-0812">Transmembrane</keyword>
<feature type="transmembrane region" description="Helical" evidence="1">
    <location>
        <begin position="6"/>
        <end position="31"/>
    </location>
</feature>
<keyword evidence="1" id="KW-0472">Membrane</keyword>
<name>A4G2U3_HERAR</name>
<dbReference type="EMBL" id="CU207211">
    <property type="protein sequence ID" value="CAL60830.1"/>
    <property type="molecule type" value="Genomic_DNA"/>
</dbReference>
<organism evidence="2 3">
    <name type="scientific">Herminiimonas arsenicoxydans</name>
    <dbReference type="NCBI Taxonomy" id="204773"/>
    <lineage>
        <taxon>Bacteria</taxon>
        <taxon>Pseudomonadati</taxon>
        <taxon>Pseudomonadota</taxon>
        <taxon>Betaproteobacteria</taxon>
        <taxon>Burkholderiales</taxon>
        <taxon>Oxalobacteraceae</taxon>
        <taxon>Herminiimonas</taxon>
    </lineage>
</organism>
<keyword evidence="3" id="KW-1185">Reference proteome</keyword>
<sequence length="347" mass="38696">MPASPLFAYIAWIGISAVGLTLLLALMMVYLRTSLNRRQQEEQAFLAVWRPLLLSALDCSVSAVLPTLAVHERVHFLKLWNNLMHSATGIAADNLISIAYSVGGDYFSRRMLRHGSRVECLLATLALGHMRDHPSWELLVTQTLSADSVTSSYAFQALVQIDAENTAQQLMPLLLARDDWPITHVAAILQSAHGAFLLPLLEATSEIKSVHLVRTLHLIEALHLAVPQTIVLRLLDKANDTETIIAALRIANDAGLLGHIRAYLSHPDWRVRVQAAKVLGRIGEHADVNRLIPLLADAEWWVRYRAARALVGMPFFSLAEVELLRDNLSDRFARDMLCQVLAERRPI</sequence>
<protein>
    <recommendedName>
        <fullName evidence="4">HEAT repeat domain-containing protein</fullName>
    </recommendedName>
</protein>
<dbReference type="STRING" id="204773.HEAR0631"/>
<keyword evidence="1" id="KW-1133">Transmembrane helix</keyword>
<proteinExistence type="predicted"/>
<dbReference type="InterPro" id="IPR016024">
    <property type="entry name" value="ARM-type_fold"/>
</dbReference>
<gene>
    <name evidence="2" type="ordered locus">HEAR0631</name>
</gene>
<evidence type="ECO:0000313" key="3">
    <source>
        <dbReference type="Proteomes" id="UP000006697"/>
    </source>
</evidence>
<dbReference type="SMART" id="SM00567">
    <property type="entry name" value="EZ_HEAT"/>
    <property type="match status" value="2"/>
</dbReference>
<evidence type="ECO:0008006" key="4">
    <source>
        <dbReference type="Google" id="ProtNLM"/>
    </source>
</evidence>
<dbReference type="Pfam" id="PF13646">
    <property type="entry name" value="HEAT_2"/>
    <property type="match status" value="1"/>
</dbReference>
<dbReference type="eggNOG" id="COG1413">
    <property type="taxonomic scope" value="Bacteria"/>
</dbReference>
<dbReference type="AlphaFoldDB" id="A4G2U3"/>
<evidence type="ECO:0000313" key="2">
    <source>
        <dbReference type="EMBL" id="CAL60830.1"/>
    </source>
</evidence>
<dbReference type="SUPFAM" id="SSF48371">
    <property type="entry name" value="ARM repeat"/>
    <property type="match status" value="1"/>
</dbReference>
<dbReference type="OrthoDB" id="9801841at2"/>
<accession>A4G2U3</accession>
<dbReference type="Gene3D" id="1.25.10.10">
    <property type="entry name" value="Leucine-rich Repeat Variant"/>
    <property type="match status" value="1"/>
</dbReference>
<dbReference type="KEGG" id="har:HEAR0631"/>
<dbReference type="HOGENOM" id="CLU_065813_0_0_4"/>
<evidence type="ECO:0000256" key="1">
    <source>
        <dbReference type="SAM" id="Phobius"/>
    </source>
</evidence>
<dbReference type="Proteomes" id="UP000006697">
    <property type="component" value="Chromosome"/>
</dbReference>
<dbReference type="InterPro" id="IPR004155">
    <property type="entry name" value="PBS_lyase_HEAT"/>
</dbReference>
<reference evidence="2 3" key="1">
    <citation type="journal article" date="2007" name="PLoS Genet.">
        <title>A tale of two oxidation states: bacterial colonization of arsenic-rich environments.</title>
        <authorList>
            <person name="Muller D."/>
            <person name="Medigue C."/>
            <person name="Koechler S."/>
            <person name="Barbe V."/>
            <person name="Barakat M."/>
            <person name="Talla E."/>
            <person name="Bonnefoy V."/>
            <person name="Krin E."/>
            <person name="Arsene-Ploetze F."/>
            <person name="Carapito C."/>
            <person name="Chandler M."/>
            <person name="Cournoyer B."/>
            <person name="Cruveiller S."/>
            <person name="Dossat C."/>
            <person name="Duval S."/>
            <person name="Heymann M."/>
            <person name="Leize E."/>
            <person name="Lieutaud A."/>
            <person name="Lievremont D."/>
            <person name="Makita Y."/>
            <person name="Mangenot S."/>
            <person name="Nitschke W."/>
            <person name="Ortet P."/>
            <person name="Perdrial N."/>
            <person name="Schoepp B."/>
            <person name="Siguier N."/>
            <person name="Simeonova D.D."/>
            <person name="Rouy Z."/>
            <person name="Segurens B."/>
            <person name="Turlin E."/>
            <person name="Vallenet D."/>
            <person name="Van Dorsselaer A."/>
            <person name="Weiss S."/>
            <person name="Weissenbach J."/>
            <person name="Lett M.C."/>
            <person name="Danchin A."/>
            <person name="Bertin P.N."/>
        </authorList>
    </citation>
    <scope>NUCLEOTIDE SEQUENCE [LARGE SCALE GENOMIC DNA]</scope>
    <source>
        <strain evidence="3">ULPAs1</strain>
    </source>
</reference>